<organism evidence="3 4">
    <name type="scientific">Brenthis ino</name>
    <name type="common">lesser marbled fritillary</name>
    <dbReference type="NCBI Taxonomy" id="405034"/>
    <lineage>
        <taxon>Eukaryota</taxon>
        <taxon>Metazoa</taxon>
        <taxon>Ecdysozoa</taxon>
        <taxon>Arthropoda</taxon>
        <taxon>Hexapoda</taxon>
        <taxon>Insecta</taxon>
        <taxon>Pterygota</taxon>
        <taxon>Neoptera</taxon>
        <taxon>Endopterygota</taxon>
        <taxon>Lepidoptera</taxon>
        <taxon>Glossata</taxon>
        <taxon>Ditrysia</taxon>
        <taxon>Papilionoidea</taxon>
        <taxon>Nymphalidae</taxon>
        <taxon>Heliconiinae</taxon>
        <taxon>Argynnini</taxon>
        <taxon>Brenthis</taxon>
    </lineage>
</organism>
<keyword evidence="1" id="KW-0732">Signal</keyword>
<dbReference type="PROSITE" id="PS51408">
    <property type="entry name" value="TRANSFERRIN_LIKE_4"/>
    <property type="match status" value="1"/>
</dbReference>
<dbReference type="GO" id="GO:0006826">
    <property type="term" value="P:iron ion transport"/>
    <property type="evidence" value="ECO:0007669"/>
    <property type="project" value="TreeGrafter"/>
</dbReference>
<feature type="domain" description="Transferrin-like" evidence="2">
    <location>
        <begin position="391"/>
        <end position="732"/>
    </location>
</feature>
<evidence type="ECO:0000313" key="4">
    <source>
        <dbReference type="Proteomes" id="UP000838878"/>
    </source>
</evidence>
<evidence type="ECO:0000313" key="3">
    <source>
        <dbReference type="EMBL" id="CAH0730518.1"/>
    </source>
</evidence>
<dbReference type="Pfam" id="PF00405">
    <property type="entry name" value="Transferrin"/>
    <property type="match status" value="2"/>
</dbReference>
<dbReference type="GO" id="GO:0005615">
    <property type="term" value="C:extracellular space"/>
    <property type="evidence" value="ECO:0007669"/>
    <property type="project" value="TreeGrafter"/>
</dbReference>
<dbReference type="Proteomes" id="UP000838878">
    <property type="component" value="Chromosome 8"/>
</dbReference>
<dbReference type="SMART" id="SM00094">
    <property type="entry name" value="TR_FER"/>
    <property type="match status" value="1"/>
</dbReference>
<dbReference type="GO" id="GO:0055037">
    <property type="term" value="C:recycling endosome"/>
    <property type="evidence" value="ECO:0007669"/>
    <property type="project" value="TreeGrafter"/>
</dbReference>
<feature type="chain" id="PRO_5035460091" description="Transferrin-like domain-containing protein" evidence="1">
    <location>
        <begin position="19"/>
        <end position="769"/>
    </location>
</feature>
<dbReference type="GO" id="GO:0005886">
    <property type="term" value="C:plasma membrane"/>
    <property type="evidence" value="ECO:0007669"/>
    <property type="project" value="TreeGrafter"/>
</dbReference>
<proteinExistence type="predicted"/>
<dbReference type="PANTHER" id="PTHR11485">
    <property type="entry name" value="TRANSFERRIN"/>
    <property type="match status" value="1"/>
</dbReference>
<evidence type="ECO:0000256" key="1">
    <source>
        <dbReference type="SAM" id="SignalP"/>
    </source>
</evidence>
<dbReference type="EMBL" id="OV170228">
    <property type="protein sequence ID" value="CAH0730518.1"/>
    <property type="molecule type" value="Genomic_DNA"/>
</dbReference>
<dbReference type="SUPFAM" id="SSF53850">
    <property type="entry name" value="Periplasmic binding protein-like II"/>
    <property type="match status" value="2"/>
</dbReference>
<dbReference type="InterPro" id="IPR001156">
    <property type="entry name" value="Transferrin-like_dom"/>
</dbReference>
<feature type="signal peptide" evidence="1">
    <location>
        <begin position="1"/>
        <end position="18"/>
    </location>
</feature>
<dbReference type="Gene3D" id="3.40.190.10">
    <property type="entry name" value="Periplasmic binding protein-like II"/>
    <property type="match status" value="3"/>
</dbReference>
<reference evidence="3" key="1">
    <citation type="submission" date="2021-12" db="EMBL/GenBank/DDBJ databases">
        <authorList>
            <person name="Martin H S."/>
        </authorList>
    </citation>
    <scope>NUCLEOTIDE SEQUENCE</scope>
</reference>
<keyword evidence="4" id="KW-1185">Reference proteome</keyword>
<feature type="non-terminal residue" evidence="3">
    <location>
        <position position="769"/>
    </location>
</feature>
<protein>
    <recommendedName>
        <fullName evidence="2">Transferrin-like domain-containing protein</fullName>
    </recommendedName>
</protein>
<evidence type="ECO:0000259" key="2">
    <source>
        <dbReference type="PROSITE" id="PS51408"/>
    </source>
</evidence>
<dbReference type="PANTHER" id="PTHR11485:SF57">
    <property type="entry name" value="TRANSFERRIN"/>
    <property type="match status" value="1"/>
</dbReference>
<dbReference type="AlphaFoldDB" id="A0A8J9V2K5"/>
<gene>
    <name evidence="3" type="ORF">BINO364_LOCUS15493</name>
</gene>
<name>A0A8J9V2K5_9NEOP</name>
<sequence>MGYKEILFAAFLVANAHAQNNNFCIPSTNNVLCQSLDRDGSQAVCESVDSKIDCAIKLARGQADIGVFSEEEMVLLSQHQPNINRVVASIRDVSRTNEQFAFEAVAIVPASHTGGLEGLRGGRYCHPGFDQTELRWSPRVLKTLEKVAAKTDVCPDVDTNGKTAEELEVEAVSRFFGSACRPGPWSANTTIDADLRNRYQSLCSLCGLNSNCSTYTIDMGPNLAGVQNNNRHIQALECLRSSFNSSTSSDDNNSNRGVAFVAWQHARDFFNFRNPQEATSYAALCEDGSTRVLTTEILSSQTAPCSFVRQPWGGIVATTSRADEIAATLQQWWPDGTNPASNTWQSSLFLGIVGGVNARVTFGQVMSPQNYTEGARSFPTVDASSTCLSPLRWCTISNEEYNKCMWIRSAAHTLGIEPAISCQRRNNIFGCFSDIRNNTADFIAAASNYGYLTRQHFRLSPVKLIQNSRSNAAAFSRIVALLRETSASNDITRFENLRNRKACFPEFGGIAYVSFLQVAHERSIISASECDYGRAVGEFFESACAPGATDNSHALGESSYNATNLCNLCRSHQPDVFTCQYDYNNLYYGNNGTMRCLADPASDVAFVDLHNIEAHLRDAGLQPNQVRALCRNNTLALSTGINIDENCLLAFVVDSEVLMRRNDPLLNTINAFLDTLDLFFGYNTGSQLINLEMYSPLDGISNLLFKDTAVGLSEPSSDSSNEAARNYNELFRHLDSCTSAAPVPGMANRNIISIITLFVMIFTTKYVLN</sequence>
<dbReference type="CDD" id="cd13529">
    <property type="entry name" value="PBP2_transferrin"/>
    <property type="match status" value="1"/>
</dbReference>
<dbReference type="PRINTS" id="PR00422">
    <property type="entry name" value="TRANSFERRIN"/>
</dbReference>
<accession>A0A8J9V2K5</accession>
<dbReference type="GO" id="GO:0005769">
    <property type="term" value="C:early endosome"/>
    <property type="evidence" value="ECO:0007669"/>
    <property type="project" value="TreeGrafter"/>
</dbReference>
<dbReference type="OrthoDB" id="8183540at2759"/>